<protein>
    <submittedName>
        <fullName evidence="10">Catalase</fullName>
    </submittedName>
</protein>
<evidence type="ECO:0000313" key="10">
    <source>
        <dbReference type="EMBL" id="GAA5441071.1"/>
    </source>
</evidence>
<feature type="region of interest" description="Disordered" evidence="8">
    <location>
        <begin position="1"/>
        <end position="48"/>
    </location>
</feature>
<dbReference type="CDD" id="cd08156">
    <property type="entry name" value="catalase_clade_3"/>
    <property type="match status" value="1"/>
</dbReference>
<evidence type="ECO:0000256" key="8">
    <source>
        <dbReference type="SAM" id="MobiDB-lite"/>
    </source>
</evidence>
<dbReference type="PROSITE" id="PS00438">
    <property type="entry name" value="CATALASE_2"/>
    <property type="match status" value="1"/>
</dbReference>
<proteinExistence type="inferred from homology"/>
<dbReference type="RefSeq" id="WP_345446109.1">
    <property type="nucleotide sequence ID" value="NZ_BAABQU010000035.1"/>
</dbReference>
<keyword evidence="4" id="KW-0479">Metal-binding</keyword>
<dbReference type="Proteomes" id="UP001423409">
    <property type="component" value="Unassembled WGS sequence"/>
</dbReference>
<evidence type="ECO:0000256" key="7">
    <source>
        <dbReference type="ARBA" id="ARBA00023324"/>
    </source>
</evidence>
<dbReference type="PROSITE" id="PS51402">
    <property type="entry name" value="CATALASE_3"/>
    <property type="match status" value="1"/>
</dbReference>
<evidence type="ECO:0000256" key="6">
    <source>
        <dbReference type="ARBA" id="ARBA00023004"/>
    </source>
</evidence>
<dbReference type="PIRSF" id="PIRSF038928">
    <property type="entry name" value="Catalase_clade1-3"/>
    <property type="match status" value="1"/>
</dbReference>
<keyword evidence="5" id="KW-0560">Oxidoreductase</keyword>
<keyword evidence="7" id="KW-0376">Hydrogen peroxide</keyword>
<reference evidence="10 11" key="1">
    <citation type="submission" date="2024-02" db="EMBL/GenBank/DDBJ databases">
        <title>Deinococcus caeni NBRC 101312.</title>
        <authorList>
            <person name="Ichikawa N."/>
            <person name="Katano-Makiyama Y."/>
            <person name="Hidaka K."/>
        </authorList>
    </citation>
    <scope>NUCLEOTIDE SEQUENCE [LARGE SCALE GENOMIC DNA]</scope>
    <source>
        <strain evidence="10 11">NBRC 101312</strain>
    </source>
</reference>
<dbReference type="EMBL" id="BAABQU010000035">
    <property type="protein sequence ID" value="GAA5441071.1"/>
    <property type="molecule type" value="Genomic_DNA"/>
</dbReference>
<dbReference type="SMART" id="SM01060">
    <property type="entry name" value="Catalase"/>
    <property type="match status" value="1"/>
</dbReference>
<dbReference type="InterPro" id="IPR024711">
    <property type="entry name" value="Catalase_clade1/3"/>
</dbReference>
<feature type="domain" description="Catalase core" evidence="9">
    <location>
        <begin position="30"/>
        <end position="414"/>
    </location>
</feature>
<dbReference type="PANTHER" id="PTHR11465">
    <property type="entry name" value="CATALASE"/>
    <property type="match status" value="1"/>
</dbReference>
<dbReference type="InterPro" id="IPR020835">
    <property type="entry name" value="Catalase_sf"/>
</dbReference>
<keyword evidence="11" id="KW-1185">Reference proteome</keyword>
<accession>A0ABP9UEA1</accession>
<evidence type="ECO:0000256" key="2">
    <source>
        <dbReference type="ARBA" id="ARBA00022559"/>
    </source>
</evidence>
<organism evidence="10 11">
    <name type="scientific">Deinococcus caeni</name>
    <dbReference type="NCBI Taxonomy" id="569127"/>
    <lineage>
        <taxon>Bacteria</taxon>
        <taxon>Thermotogati</taxon>
        <taxon>Deinococcota</taxon>
        <taxon>Deinococci</taxon>
        <taxon>Deinococcales</taxon>
        <taxon>Deinococcaceae</taxon>
        <taxon>Deinococcus</taxon>
    </lineage>
</organism>
<dbReference type="InterPro" id="IPR011614">
    <property type="entry name" value="Catalase_core"/>
</dbReference>
<dbReference type="InterPro" id="IPR040333">
    <property type="entry name" value="Catalase_3"/>
</dbReference>
<comment type="caution">
    <text evidence="10">The sequence shown here is derived from an EMBL/GenBank/DDBJ whole genome shotgun (WGS) entry which is preliminary data.</text>
</comment>
<sequence>MPDQKDTAYAPTESADMQTTAPQAPQGRLTNHSGNLAPSNTNSLTAGERGPVLLQDWHLLERMAHFNRERVPERVVHAKGSGAFGTFRVTRAIPELTVARIFQQEGNECRMLARFSTVAGEKGFADTVRDPRGFALKFYTEDGNWDLVGNNTPIFFVRDPIKFQDFIHSQKRHPVTGRRSAAMQFDFWGLRPESLHQVMYLFGDRGLPRSYRFMNGYSSHTYSLWNEQGERFYVKWHFHSQQGVQNLTEEVAAKIAAANPDYHFQDLFDAIERGEHPKWTVSIQVMPEKDAETYHINPFDLTKVWPHADYPLMQVGEFELNENPQNYFAEIEQAAFEPSNLPRGFGASPDKMLQARLMSYADAHRYRIGINYAALPVNKAACPVMTYHRDGQTRFDGNFGGTPVYEPNSYGGPAVAEGTPQEPPMPLGSLADRFGWPEDDADLYGQPRELYRVMQPDERGRLAMNFAGALADVPAFIADRFIGHLEQVSGELAANVRAGIAQKKAGGHPELTDLLTETHTHAAGGDQKPRQSVAVGADD</sequence>
<feature type="region of interest" description="Disordered" evidence="8">
    <location>
        <begin position="513"/>
        <end position="539"/>
    </location>
</feature>
<dbReference type="InterPro" id="IPR024708">
    <property type="entry name" value="Catalase_AS"/>
</dbReference>
<name>A0ABP9UEA1_9DEIO</name>
<gene>
    <name evidence="10" type="primary">katA</name>
    <name evidence="10" type="ORF">Dcae01_02604</name>
</gene>
<keyword evidence="3" id="KW-0349">Heme</keyword>
<keyword evidence="6" id="KW-0408">Iron</keyword>
<dbReference type="PANTHER" id="PTHR11465:SF9">
    <property type="entry name" value="CATALASE"/>
    <property type="match status" value="1"/>
</dbReference>
<evidence type="ECO:0000256" key="4">
    <source>
        <dbReference type="ARBA" id="ARBA00022723"/>
    </source>
</evidence>
<dbReference type="Pfam" id="PF00199">
    <property type="entry name" value="Catalase"/>
    <property type="match status" value="1"/>
</dbReference>
<evidence type="ECO:0000256" key="3">
    <source>
        <dbReference type="ARBA" id="ARBA00022617"/>
    </source>
</evidence>
<dbReference type="SUPFAM" id="SSF56634">
    <property type="entry name" value="Heme-dependent catalase-like"/>
    <property type="match status" value="1"/>
</dbReference>
<evidence type="ECO:0000256" key="1">
    <source>
        <dbReference type="ARBA" id="ARBA00005329"/>
    </source>
</evidence>
<feature type="compositionally biased region" description="Polar residues" evidence="8">
    <location>
        <begin position="15"/>
        <end position="45"/>
    </location>
</feature>
<dbReference type="InterPro" id="IPR010582">
    <property type="entry name" value="Catalase_immune_responsive"/>
</dbReference>
<keyword evidence="2" id="KW-0575">Peroxidase</keyword>
<dbReference type="InterPro" id="IPR018028">
    <property type="entry name" value="Catalase"/>
</dbReference>
<comment type="similarity">
    <text evidence="1">Belongs to the catalase family.</text>
</comment>
<dbReference type="Pfam" id="PF06628">
    <property type="entry name" value="Catalase-rel"/>
    <property type="match status" value="1"/>
</dbReference>
<dbReference type="Gene3D" id="2.40.180.10">
    <property type="entry name" value="Catalase core domain"/>
    <property type="match status" value="1"/>
</dbReference>
<evidence type="ECO:0000259" key="9">
    <source>
        <dbReference type="SMART" id="SM01060"/>
    </source>
</evidence>
<dbReference type="PRINTS" id="PR00067">
    <property type="entry name" value="CATALASE"/>
</dbReference>
<evidence type="ECO:0000256" key="5">
    <source>
        <dbReference type="ARBA" id="ARBA00023002"/>
    </source>
</evidence>
<evidence type="ECO:0000313" key="11">
    <source>
        <dbReference type="Proteomes" id="UP001423409"/>
    </source>
</evidence>